<organism evidence="1">
    <name type="scientific">marine sediment metagenome</name>
    <dbReference type="NCBI Taxonomy" id="412755"/>
    <lineage>
        <taxon>unclassified sequences</taxon>
        <taxon>metagenomes</taxon>
        <taxon>ecological metagenomes</taxon>
    </lineage>
</organism>
<accession>A0A0F9D0V4</accession>
<protein>
    <submittedName>
        <fullName evidence="1">Uncharacterized protein</fullName>
    </submittedName>
</protein>
<name>A0A0F9D0V4_9ZZZZ</name>
<gene>
    <name evidence="1" type="ORF">LCGC14_2603350</name>
</gene>
<feature type="non-terminal residue" evidence="1">
    <location>
        <position position="86"/>
    </location>
</feature>
<dbReference type="AlphaFoldDB" id="A0A0F9D0V4"/>
<evidence type="ECO:0000313" key="1">
    <source>
        <dbReference type="EMBL" id="KKL05708.1"/>
    </source>
</evidence>
<dbReference type="EMBL" id="LAZR01044004">
    <property type="protein sequence ID" value="KKL05708.1"/>
    <property type="molecule type" value="Genomic_DNA"/>
</dbReference>
<comment type="caution">
    <text evidence="1">The sequence shown here is derived from an EMBL/GenBank/DDBJ whole genome shotgun (WGS) entry which is preliminary data.</text>
</comment>
<sequence>MLIGLMKRTIYAQVAAILIVALVAVPGKPVLAKKYAKRAYKNFQPGTFYVSTKRHSKISRADLKKISRYKFVFDYRTFFRKSQIKS</sequence>
<proteinExistence type="predicted"/>
<reference evidence="1" key="1">
    <citation type="journal article" date="2015" name="Nature">
        <title>Complex archaea that bridge the gap between prokaryotes and eukaryotes.</title>
        <authorList>
            <person name="Spang A."/>
            <person name="Saw J.H."/>
            <person name="Jorgensen S.L."/>
            <person name="Zaremba-Niedzwiedzka K."/>
            <person name="Martijn J."/>
            <person name="Lind A.E."/>
            <person name="van Eijk R."/>
            <person name="Schleper C."/>
            <person name="Guy L."/>
            <person name="Ettema T.J."/>
        </authorList>
    </citation>
    <scope>NUCLEOTIDE SEQUENCE</scope>
</reference>